<dbReference type="eggNOG" id="ENOG502TMQ1">
    <property type="taxonomic scope" value="Eukaryota"/>
</dbReference>
<name>E9GJY6_DAPPU</name>
<evidence type="ECO:0000256" key="1">
    <source>
        <dbReference type="SAM" id="MobiDB-lite"/>
    </source>
</evidence>
<dbReference type="HOGENOM" id="CLU_2608441_0_0_1"/>
<proteinExistence type="predicted"/>
<dbReference type="KEGG" id="dpx:DAPPUDRAFT_243988"/>
<feature type="compositionally biased region" description="Acidic residues" evidence="1">
    <location>
        <begin position="49"/>
        <end position="66"/>
    </location>
</feature>
<evidence type="ECO:0000313" key="3">
    <source>
        <dbReference type="Proteomes" id="UP000000305"/>
    </source>
</evidence>
<dbReference type="EMBL" id="GL732548">
    <property type="protein sequence ID" value="EFX80199.1"/>
    <property type="molecule type" value="Genomic_DNA"/>
</dbReference>
<accession>E9GJY6</accession>
<dbReference type="Proteomes" id="UP000000305">
    <property type="component" value="Unassembled WGS sequence"/>
</dbReference>
<dbReference type="AlphaFoldDB" id="E9GJY6"/>
<gene>
    <name evidence="2" type="ORF">DAPPUDRAFT_243988</name>
</gene>
<protein>
    <recommendedName>
        <fullName evidence="4">DUF5641 domain-containing protein</fullName>
    </recommendedName>
</protein>
<feature type="region of interest" description="Disordered" evidence="1">
    <location>
        <begin position="49"/>
        <end position="79"/>
    </location>
</feature>
<sequence>MWSIGVVKELIPSRDGLIRSVMLKVPNGNIINRAIQCLRPIELRETLDEDIEIENPEPIQEPEEDPNPLILEPELDPTV</sequence>
<organism evidence="2 3">
    <name type="scientific">Daphnia pulex</name>
    <name type="common">Water flea</name>
    <dbReference type="NCBI Taxonomy" id="6669"/>
    <lineage>
        <taxon>Eukaryota</taxon>
        <taxon>Metazoa</taxon>
        <taxon>Ecdysozoa</taxon>
        <taxon>Arthropoda</taxon>
        <taxon>Crustacea</taxon>
        <taxon>Branchiopoda</taxon>
        <taxon>Diplostraca</taxon>
        <taxon>Cladocera</taxon>
        <taxon>Anomopoda</taxon>
        <taxon>Daphniidae</taxon>
        <taxon>Daphnia</taxon>
    </lineage>
</organism>
<dbReference type="OrthoDB" id="5987340at2759"/>
<dbReference type="PhylomeDB" id="E9GJY6"/>
<evidence type="ECO:0000313" key="2">
    <source>
        <dbReference type="EMBL" id="EFX80199.1"/>
    </source>
</evidence>
<keyword evidence="3" id="KW-1185">Reference proteome</keyword>
<dbReference type="InParanoid" id="E9GJY6"/>
<reference evidence="2 3" key="1">
    <citation type="journal article" date="2011" name="Science">
        <title>The ecoresponsive genome of Daphnia pulex.</title>
        <authorList>
            <person name="Colbourne J.K."/>
            <person name="Pfrender M.E."/>
            <person name="Gilbert D."/>
            <person name="Thomas W.K."/>
            <person name="Tucker A."/>
            <person name="Oakley T.H."/>
            <person name="Tokishita S."/>
            <person name="Aerts A."/>
            <person name="Arnold G.J."/>
            <person name="Basu M.K."/>
            <person name="Bauer D.J."/>
            <person name="Caceres C.E."/>
            <person name="Carmel L."/>
            <person name="Casola C."/>
            <person name="Choi J.H."/>
            <person name="Detter J.C."/>
            <person name="Dong Q."/>
            <person name="Dusheyko S."/>
            <person name="Eads B.D."/>
            <person name="Frohlich T."/>
            <person name="Geiler-Samerotte K.A."/>
            <person name="Gerlach D."/>
            <person name="Hatcher P."/>
            <person name="Jogdeo S."/>
            <person name="Krijgsveld J."/>
            <person name="Kriventseva E.V."/>
            <person name="Kultz D."/>
            <person name="Laforsch C."/>
            <person name="Lindquist E."/>
            <person name="Lopez J."/>
            <person name="Manak J.R."/>
            <person name="Muller J."/>
            <person name="Pangilinan J."/>
            <person name="Patwardhan R.P."/>
            <person name="Pitluck S."/>
            <person name="Pritham E.J."/>
            <person name="Rechtsteiner A."/>
            <person name="Rho M."/>
            <person name="Rogozin I.B."/>
            <person name="Sakarya O."/>
            <person name="Salamov A."/>
            <person name="Schaack S."/>
            <person name="Shapiro H."/>
            <person name="Shiga Y."/>
            <person name="Skalitzky C."/>
            <person name="Smith Z."/>
            <person name="Souvorov A."/>
            <person name="Sung W."/>
            <person name="Tang Z."/>
            <person name="Tsuchiya D."/>
            <person name="Tu H."/>
            <person name="Vos H."/>
            <person name="Wang M."/>
            <person name="Wolf Y.I."/>
            <person name="Yamagata H."/>
            <person name="Yamada T."/>
            <person name="Ye Y."/>
            <person name="Shaw J.R."/>
            <person name="Andrews J."/>
            <person name="Crease T.J."/>
            <person name="Tang H."/>
            <person name="Lucas S.M."/>
            <person name="Robertson H.M."/>
            <person name="Bork P."/>
            <person name="Koonin E.V."/>
            <person name="Zdobnov E.M."/>
            <person name="Grigoriev I.V."/>
            <person name="Lynch M."/>
            <person name="Boore J.L."/>
        </authorList>
    </citation>
    <scope>NUCLEOTIDE SEQUENCE [LARGE SCALE GENOMIC DNA]</scope>
</reference>
<evidence type="ECO:0008006" key="4">
    <source>
        <dbReference type="Google" id="ProtNLM"/>
    </source>
</evidence>